<proteinExistence type="predicted"/>
<protein>
    <recommendedName>
        <fullName evidence="5">Secreted protein</fullName>
    </recommendedName>
</protein>
<gene>
    <name evidence="3" type="ORF">A9Q84_16830</name>
</gene>
<evidence type="ECO:0000256" key="2">
    <source>
        <dbReference type="SAM" id="SignalP"/>
    </source>
</evidence>
<reference evidence="4" key="1">
    <citation type="journal article" date="2017" name="Proc. Natl. Acad. Sci. U.S.A.">
        <title>Simulation of Deepwater Horizon oil plume reveals substrate specialization within a complex community of hydrocarbon-degraders.</title>
        <authorList>
            <person name="Hu P."/>
            <person name="Dubinsky E.A."/>
            <person name="Probst A.J."/>
            <person name="Wang J."/>
            <person name="Sieber C.M.K."/>
            <person name="Tom L.M."/>
            <person name="Gardinali P."/>
            <person name="Banfield J.F."/>
            <person name="Atlas R.M."/>
            <person name="Andersen G.L."/>
        </authorList>
    </citation>
    <scope>NUCLEOTIDE SEQUENCE [LARGE SCALE GENOMIC DNA]</scope>
</reference>
<comment type="caution">
    <text evidence="3">The sequence shown here is derived from an EMBL/GenBank/DDBJ whole genome shotgun (WGS) entry which is preliminary data.</text>
</comment>
<feature type="signal peptide" evidence="2">
    <location>
        <begin position="1"/>
        <end position="20"/>
    </location>
</feature>
<evidence type="ECO:0000256" key="1">
    <source>
        <dbReference type="SAM" id="Coils"/>
    </source>
</evidence>
<organism evidence="3 4">
    <name type="scientific">Halobacteriovorax marinus</name>
    <dbReference type="NCBI Taxonomy" id="97084"/>
    <lineage>
        <taxon>Bacteria</taxon>
        <taxon>Pseudomonadati</taxon>
        <taxon>Bdellovibrionota</taxon>
        <taxon>Bacteriovoracia</taxon>
        <taxon>Bacteriovoracales</taxon>
        <taxon>Halobacteriovoraceae</taxon>
        <taxon>Halobacteriovorax</taxon>
    </lineage>
</organism>
<feature type="chain" id="PRO_5012757247" description="Secreted protein" evidence="2">
    <location>
        <begin position="21"/>
        <end position="176"/>
    </location>
</feature>
<name>A0A1Y5F4L3_9BACT</name>
<evidence type="ECO:0008006" key="5">
    <source>
        <dbReference type="Google" id="ProtNLM"/>
    </source>
</evidence>
<accession>A0A1Y5F4L3</accession>
<dbReference type="EMBL" id="MAAO01000008">
    <property type="protein sequence ID" value="OUR95497.1"/>
    <property type="molecule type" value="Genomic_DNA"/>
</dbReference>
<dbReference type="AlphaFoldDB" id="A0A1Y5F4L3"/>
<evidence type="ECO:0000313" key="4">
    <source>
        <dbReference type="Proteomes" id="UP000196531"/>
    </source>
</evidence>
<feature type="coiled-coil region" evidence="1">
    <location>
        <begin position="50"/>
        <end position="77"/>
    </location>
</feature>
<evidence type="ECO:0000313" key="3">
    <source>
        <dbReference type="EMBL" id="OUR95497.1"/>
    </source>
</evidence>
<keyword evidence="2" id="KW-0732">Signal</keyword>
<dbReference type="Proteomes" id="UP000196531">
    <property type="component" value="Unassembled WGS sequence"/>
</dbReference>
<sequence length="176" mass="19926">MKKTLMMIIATTLFSTATNADLGNLSGRIANQANTLERTTNDFVDGLSRRRAVRQELNELKRLVEKMDNRLRNYRRTPVGNITGSCTLDVGGNLFDPKSKIECTVYGQGAVGYEVRVKSTYRNSIKWQGELVRREARQTFLTSKQKVGGHSSRYEIFVIHNNGQKILIDTLGNRNQ</sequence>
<keyword evidence="1" id="KW-0175">Coiled coil</keyword>